<dbReference type="Proteomes" id="UP000825729">
    <property type="component" value="Unassembled WGS sequence"/>
</dbReference>
<proteinExistence type="predicted"/>
<dbReference type="AlphaFoldDB" id="A0AAV7E1N4"/>
<gene>
    <name evidence="2" type="ORF">H6P81_018248</name>
</gene>
<evidence type="ECO:0000256" key="1">
    <source>
        <dbReference type="SAM" id="MobiDB-lite"/>
    </source>
</evidence>
<accession>A0AAV7E1N4</accession>
<feature type="region of interest" description="Disordered" evidence="1">
    <location>
        <begin position="25"/>
        <end position="79"/>
    </location>
</feature>
<name>A0AAV7E1N4_ARIFI</name>
<evidence type="ECO:0000313" key="3">
    <source>
        <dbReference type="Proteomes" id="UP000825729"/>
    </source>
</evidence>
<organism evidence="2 3">
    <name type="scientific">Aristolochia fimbriata</name>
    <name type="common">White veined hardy Dutchman's pipe vine</name>
    <dbReference type="NCBI Taxonomy" id="158543"/>
    <lineage>
        <taxon>Eukaryota</taxon>
        <taxon>Viridiplantae</taxon>
        <taxon>Streptophyta</taxon>
        <taxon>Embryophyta</taxon>
        <taxon>Tracheophyta</taxon>
        <taxon>Spermatophyta</taxon>
        <taxon>Magnoliopsida</taxon>
        <taxon>Magnoliidae</taxon>
        <taxon>Piperales</taxon>
        <taxon>Aristolochiaceae</taxon>
        <taxon>Aristolochia</taxon>
    </lineage>
</organism>
<sequence>MLPRLEANKKRAPFATLNGASATVKKKPRVDAQPTFHPSPLTYLPPILETEPPHSSPQTSCPPILEIEPPEPEPPVEMV</sequence>
<evidence type="ECO:0000313" key="2">
    <source>
        <dbReference type="EMBL" id="KAG9442394.1"/>
    </source>
</evidence>
<comment type="caution">
    <text evidence="2">The sequence shown here is derived from an EMBL/GenBank/DDBJ whole genome shotgun (WGS) entry which is preliminary data.</text>
</comment>
<protein>
    <submittedName>
        <fullName evidence="2">Uncharacterized protein</fullName>
    </submittedName>
</protein>
<dbReference type="EMBL" id="JAINDJ010000007">
    <property type="protein sequence ID" value="KAG9442394.1"/>
    <property type="molecule type" value="Genomic_DNA"/>
</dbReference>
<reference evidence="2 3" key="1">
    <citation type="submission" date="2021-07" db="EMBL/GenBank/DDBJ databases">
        <title>The Aristolochia fimbriata genome: insights into angiosperm evolution, floral development and chemical biosynthesis.</title>
        <authorList>
            <person name="Jiao Y."/>
        </authorList>
    </citation>
    <scope>NUCLEOTIDE SEQUENCE [LARGE SCALE GENOMIC DNA]</scope>
    <source>
        <strain evidence="2">IBCAS-2021</strain>
        <tissue evidence="2">Leaf</tissue>
    </source>
</reference>
<keyword evidence="3" id="KW-1185">Reference proteome</keyword>